<keyword evidence="5" id="KW-0762">Sugar transport</keyword>
<keyword evidence="16" id="KW-1185">Reference proteome</keyword>
<keyword evidence="9 14" id="KW-0472">Membrane</keyword>
<keyword evidence="3" id="KW-0813">Transport</keyword>
<feature type="transmembrane region" description="Helical" evidence="14">
    <location>
        <begin position="224"/>
        <end position="246"/>
    </location>
</feature>
<dbReference type="Proteomes" id="UP000572635">
    <property type="component" value="Unassembled WGS sequence"/>
</dbReference>
<accession>A0A7W8VB98</accession>
<dbReference type="PANTHER" id="PTHR33843:SF4">
    <property type="entry name" value="ASCORBATE-SPECIFIC PTS SYSTEM EIIC COMPONENT"/>
    <property type="match status" value="1"/>
</dbReference>
<feature type="transmembrane region" description="Helical" evidence="14">
    <location>
        <begin position="129"/>
        <end position="146"/>
    </location>
</feature>
<feature type="transmembrane region" description="Helical" evidence="14">
    <location>
        <begin position="45"/>
        <end position="66"/>
    </location>
</feature>
<feature type="transmembrane region" description="Helical" evidence="14">
    <location>
        <begin position="383"/>
        <end position="405"/>
    </location>
</feature>
<evidence type="ECO:0000256" key="14">
    <source>
        <dbReference type="SAM" id="Phobius"/>
    </source>
</evidence>
<evidence type="ECO:0000256" key="8">
    <source>
        <dbReference type="ARBA" id="ARBA00022989"/>
    </source>
</evidence>
<evidence type="ECO:0000256" key="2">
    <source>
        <dbReference type="ARBA" id="ARBA00011738"/>
    </source>
</evidence>
<proteinExistence type="inferred from homology"/>
<dbReference type="Pfam" id="PF03611">
    <property type="entry name" value="EIIC-GAT"/>
    <property type="match status" value="1"/>
</dbReference>
<keyword evidence="8 14" id="KW-1133">Transmembrane helix</keyword>
<keyword evidence="7 14" id="KW-0812">Transmembrane</keyword>
<comment type="subcellular location">
    <subcellularLocation>
        <location evidence="1">Cell membrane</location>
        <topology evidence="1">Multi-pass membrane protein</topology>
    </subcellularLocation>
</comment>
<evidence type="ECO:0000256" key="11">
    <source>
        <dbReference type="ARBA" id="ARBA00038218"/>
    </source>
</evidence>
<feature type="transmembrane region" description="Helical" evidence="14">
    <location>
        <begin position="15"/>
        <end position="33"/>
    </location>
</feature>
<gene>
    <name evidence="15" type="ORF">HDA36_000190</name>
</gene>
<keyword evidence="6" id="KW-0598">Phosphotransferase system</keyword>
<evidence type="ECO:0000256" key="5">
    <source>
        <dbReference type="ARBA" id="ARBA00022597"/>
    </source>
</evidence>
<dbReference type="RefSeq" id="WP_184387729.1">
    <property type="nucleotide sequence ID" value="NZ_BAAAJD010000024.1"/>
</dbReference>
<keyword evidence="4" id="KW-1003">Cell membrane</keyword>
<feature type="transmembrane region" description="Helical" evidence="14">
    <location>
        <begin position="356"/>
        <end position="376"/>
    </location>
</feature>
<evidence type="ECO:0000256" key="10">
    <source>
        <dbReference type="ARBA" id="ARBA00037387"/>
    </source>
</evidence>
<reference evidence="15 16" key="1">
    <citation type="submission" date="2020-08" db="EMBL/GenBank/DDBJ databases">
        <title>Sequencing the genomes of 1000 actinobacteria strains.</title>
        <authorList>
            <person name="Klenk H.-P."/>
        </authorList>
    </citation>
    <scope>NUCLEOTIDE SEQUENCE [LARGE SCALE GENOMIC DNA]</scope>
    <source>
        <strain evidence="15 16">DSM 44551</strain>
    </source>
</reference>
<comment type="subunit">
    <text evidence="2">Homodimer.</text>
</comment>
<dbReference type="InterPro" id="IPR004703">
    <property type="entry name" value="PTS_sugar-sp_permease"/>
</dbReference>
<feature type="transmembrane region" description="Helical" evidence="14">
    <location>
        <begin position="98"/>
        <end position="117"/>
    </location>
</feature>
<name>A0A7W8VB98_9ACTN</name>
<protein>
    <recommendedName>
        <fullName evidence="12">Ascorbate-specific PTS system EIIC component</fullName>
    </recommendedName>
    <alternativeName>
        <fullName evidence="13">Ascorbate-specific permease IIC component UlaA</fullName>
    </alternativeName>
</protein>
<evidence type="ECO:0000256" key="3">
    <source>
        <dbReference type="ARBA" id="ARBA00022448"/>
    </source>
</evidence>
<evidence type="ECO:0000256" key="12">
    <source>
        <dbReference type="ARBA" id="ARBA00039702"/>
    </source>
</evidence>
<sequence length="479" mass="50542">MDAVQDVLIWIANNVFGQVAILIGLITLLGLLLQRKPVEDVVSGAIRATLGIIILFVGVELFTGGLSDFQTIVSSAVGVEPPASQNTLDGFLASHGGSVALIITLGFLLHMVLVRLFPAARYVYLTGHLMFWISVVITACLVEAFGDLPQWTLVPAGAVLIACYWTLQPMWIAPFMRKVTGRDEFGLGHTTSVLALLTAVAAKPLGDPEKHGTERLKLPARLSFFKDVNVSTVLVIGLILLVSMAFADRGVVQEAAAAYEEGIDPWAWGVIAAFRFAAGIAILLYGVRMFLAEIVPAFKGVSDRLVPGSRPALDIPTVFPAAPTAVMLGFVAGTAVFLVLLGVFAAVGWFTLVPPMIMLFFGGGAGGVFGNAVAGWRGAVLGGALNGLILAFGQAITWGMLGGTAPELATLADADWYVIVFLLAGIAAVVPSVWAAPVAVGVLTVALLAWLSVRDRRRRRTEAAAEDKAEKKEQEAGGE</sequence>
<comment type="similarity">
    <text evidence="11">Belongs to the UlaA family.</text>
</comment>
<evidence type="ECO:0000256" key="1">
    <source>
        <dbReference type="ARBA" id="ARBA00004651"/>
    </source>
</evidence>
<dbReference type="InterPro" id="IPR051562">
    <property type="entry name" value="Ascorbate-PTS_EIIC"/>
</dbReference>
<dbReference type="EMBL" id="JACHDB010000001">
    <property type="protein sequence ID" value="MBB5430106.1"/>
    <property type="molecule type" value="Genomic_DNA"/>
</dbReference>
<dbReference type="GO" id="GO:0009401">
    <property type="term" value="P:phosphoenolpyruvate-dependent sugar phosphotransferase system"/>
    <property type="evidence" value="ECO:0007669"/>
    <property type="project" value="UniProtKB-KW"/>
</dbReference>
<feature type="transmembrane region" description="Helical" evidence="14">
    <location>
        <begin position="325"/>
        <end position="350"/>
    </location>
</feature>
<evidence type="ECO:0000256" key="7">
    <source>
        <dbReference type="ARBA" id="ARBA00022692"/>
    </source>
</evidence>
<evidence type="ECO:0000256" key="4">
    <source>
        <dbReference type="ARBA" id="ARBA00022475"/>
    </source>
</evidence>
<organism evidence="15 16">
    <name type="scientific">Nocardiopsis composta</name>
    <dbReference type="NCBI Taxonomy" id="157465"/>
    <lineage>
        <taxon>Bacteria</taxon>
        <taxon>Bacillati</taxon>
        <taxon>Actinomycetota</taxon>
        <taxon>Actinomycetes</taxon>
        <taxon>Streptosporangiales</taxon>
        <taxon>Nocardiopsidaceae</taxon>
        <taxon>Nocardiopsis</taxon>
    </lineage>
</organism>
<dbReference type="PANTHER" id="PTHR33843">
    <property type="entry name" value="ASCORBATE-SPECIFIC PTS SYSTEM EIIC COMPONENT"/>
    <property type="match status" value="1"/>
</dbReference>
<feature type="transmembrane region" description="Helical" evidence="14">
    <location>
        <begin position="417"/>
        <end position="450"/>
    </location>
</feature>
<evidence type="ECO:0000256" key="9">
    <source>
        <dbReference type="ARBA" id="ARBA00023136"/>
    </source>
</evidence>
<evidence type="ECO:0000256" key="6">
    <source>
        <dbReference type="ARBA" id="ARBA00022683"/>
    </source>
</evidence>
<evidence type="ECO:0000256" key="13">
    <source>
        <dbReference type="ARBA" id="ARBA00042859"/>
    </source>
</evidence>
<dbReference type="GO" id="GO:0005886">
    <property type="term" value="C:plasma membrane"/>
    <property type="evidence" value="ECO:0007669"/>
    <property type="project" value="UniProtKB-SubCell"/>
</dbReference>
<dbReference type="AlphaFoldDB" id="A0A7W8VB98"/>
<dbReference type="NCBIfam" id="NF006920">
    <property type="entry name" value="PRK09410.1-2"/>
    <property type="match status" value="1"/>
</dbReference>
<evidence type="ECO:0000313" key="15">
    <source>
        <dbReference type="EMBL" id="MBB5430106.1"/>
    </source>
</evidence>
<comment type="function">
    <text evidence="10">The phosphoenolpyruvate-dependent sugar phosphotransferase system (sugar PTS), a major carbohydrate active transport system, catalyzes the phosphorylation of incoming sugar substrates concomitantly with their translocation across the cell membrane. The enzyme II UlaABC PTS system is involved in ascorbate transport.</text>
</comment>
<evidence type="ECO:0000313" key="16">
    <source>
        <dbReference type="Proteomes" id="UP000572635"/>
    </source>
</evidence>
<comment type="caution">
    <text evidence="15">The sequence shown here is derived from an EMBL/GenBank/DDBJ whole genome shotgun (WGS) entry which is preliminary data.</text>
</comment>
<feature type="transmembrane region" description="Helical" evidence="14">
    <location>
        <begin position="266"/>
        <end position="287"/>
    </location>
</feature>
<feature type="transmembrane region" description="Helical" evidence="14">
    <location>
        <begin position="152"/>
        <end position="172"/>
    </location>
</feature>